<evidence type="ECO:0000256" key="3">
    <source>
        <dbReference type="SAM" id="SignalP"/>
    </source>
</evidence>
<name>A0ABD3QN87_9STRA</name>
<dbReference type="SUPFAM" id="SSF51316">
    <property type="entry name" value="Mss4-like"/>
    <property type="match status" value="1"/>
</dbReference>
<dbReference type="InterPro" id="IPR011057">
    <property type="entry name" value="Mss4-like_sf"/>
</dbReference>
<gene>
    <name evidence="4" type="ORF">ACHAWO_003858</name>
</gene>
<protein>
    <submittedName>
        <fullName evidence="4">Uncharacterized protein</fullName>
    </submittedName>
</protein>
<keyword evidence="3" id="KW-0732">Signal</keyword>
<feature type="signal peptide" evidence="3">
    <location>
        <begin position="1"/>
        <end position="19"/>
    </location>
</feature>
<comment type="caution">
    <text evidence="4">The sequence shown here is derived from an EMBL/GenBank/DDBJ whole genome shotgun (WGS) entry which is preliminary data.</text>
</comment>
<dbReference type="AlphaFoldDB" id="A0ABD3QN87"/>
<proteinExistence type="predicted"/>
<keyword evidence="2" id="KW-0812">Transmembrane</keyword>
<feature type="transmembrane region" description="Helical" evidence="2">
    <location>
        <begin position="209"/>
        <end position="230"/>
    </location>
</feature>
<accession>A0ABD3QN87</accession>
<keyword evidence="2" id="KW-1133">Transmembrane helix</keyword>
<evidence type="ECO:0000313" key="4">
    <source>
        <dbReference type="EMBL" id="KAL3801852.1"/>
    </source>
</evidence>
<dbReference type="Proteomes" id="UP001530400">
    <property type="component" value="Unassembled WGS sequence"/>
</dbReference>
<dbReference type="EMBL" id="JALLPJ020000121">
    <property type="protein sequence ID" value="KAL3801852.1"/>
    <property type="molecule type" value="Genomic_DNA"/>
</dbReference>
<sequence length="281" mass="31348">MRTIMKLLLILTAPTLTSATAQCYGYKPMPSVSTYLGANINYDTSNKICCNNHRYAEYSGYLNAPEVNLFSRLDPHNETIFYDSVCGIPLFIAPRGRSFDEWKKESLHHGWPSFRHQEIVSENVIIHSDGRMESKCLTHLGHNLPEGGTDRYCIDLVCIAGQPLSAEDERVKILQLLDEVVLENEEFNANSYVSSAESFSGNYRDGSTLVIIALSVGAAIMAIPFCSFVIKYMSRRRAKRDGNQKDDKSGEYEGVGGTEHSEEASDTHAIHQNIPTIQSTV</sequence>
<evidence type="ECO:0000256" key="2">
    <source>
        <dbReference type="SAM" id="Phobius"/>
    </source>
</evidence>
<keyword evidence="5" id="KW-1185">Reference proteome</keyword>
<feature type="chain" id="PRO_5044842275" evidence="3">
    <location>
        <begin position="20"/>
        <end position="281"/>
    </location>
</feature>
<reference evidence="4 5" key="1">
    <citation type="submission" date="2024-10" db="EMBL/GenBank/DDBJ databases">
        <title>Updated reference genomes for cyclostephanoid diatoms.</title>
        <authorList>
            <person name="Roberts W.R."/>
            <person name="Alverson A.J."/>
        </authorList>
    </citation>
    <scope>NUCLEOTIDE SEQUENCE [LARGE SCALE GENOMIC DNA]</scope>
    <source>
        <strain evidence="4 5">AJA010-31</strain>
    </source>
</reference>
<feature type="compositionally biased region" description="Basic and acidic residues" evidence="1">
    <location>
        <begin position="259"/>
        <end position="269"/>
    </location>
</feature>
<feature type="compositionally biased region" description="Basic and acidic residues" evidence="1">
    <location>
        <begin position="240"/>
        <end position="251"/>
    </location>
</feature>
<feature type="region of interest" description="Disordered" evidence="1">
    <location>
        <begin position="239"/>
        <end position="281"/>
    </location>
</feature>
<evidence type="ECO:0000256" key="1">
    <source>
        <dbReference type="SAM" id="MobiDB-lite"/>
    </source>
</evidence>
<evidence type="ECO:0000313" key="5">
    <source>
        <dbReference type="Proteomes" id="UP001530400"/>
    </source>
</evidence>
<keyword evidence="2" id="KW-0472">Membrane</keyword>
<organism evidence="4 5">
    <name type="scientific">Cyclotella atomus</name>
    <dbReference type="NCBI Taxonomy" id="382360"/>
    <lineage>
        <taxon>Eukaryota</taxon>
        <taxon>Sar</taxon>
        <taxon>Stramenopiles</taxon>
        <taxon>Ochrophyta</taxon>
        <taxon>Bacillariophyta</taxon>
        <taxon>Coscinodiscophyceae</taxon>
        <taxon>Thalassiosirophycidae</taxon>
        <taxon>Stephanodiscales</taxon>
        <taxon>Stephanodiscaceae</taxon>
        <taxon>Cyclotella</taxon>
    </lineage>
</organism>
<dbReference type="Gene3D" id="2.170.150.20">
    <property type="entry name" value="Peptide methionine sulfoxide reductase"/>
    <property type="match status" value="1"/>
</dbReference>